<dbReference type="Proteomes" id="UP000028961">
    <property type="component" value="Segment"/>
</dbReference>
<organism evidence="1 2">
    <name type="scientific">Escherichia phage Av-05</name>
    <dbReference type="NCBI Taxonomy" id="1527519"/>
    <lineage>
        <taxon>Viruses</taxon>
        <taxon>Duplodnaviria</taxon>
        <taxon>Heunggongvirae</taxon>
        <taxon>Uroviricota</taxon>
        <taxon>Caudoviricetes</taxon>
        <taxon>Vequintavirinae</taxon>
        <taxon>Avunavirus</taxon>
        <taxon>Avunavirus Av05</taxon>
    </lineage>
</organism>
<accession>A0A076G7S8</accession>
<dbReference type="GeneID" id="22475350"/>
<sequence length="75" mass="8547">MVSKVIIVRHHEPKEIESVQVADTVVIKVGKDCSFGECQKVLFGLCGFRFKQVIFESIFPYSDLNQYIISRLDPA</sequence>
<proteinExistence type="predicted"/>
<reference evidence="1 2" key="1">
    <citation type="journal article" date="2015" name="Genome Announc.">
        <title>Genomic Analysis of Broad-Host-Range Enterobacteriophage Av-05.</title>
        <authorList>
            <person name="Amarillas L."/>
            <person name="Lopez-Cuevas O."/>
            <person name="Leon-Felix J."/>
            <person name="Castro-Del Campo N."/>
            <person name="Gerba C.P."/>
            <person name="Chaidez C."/>
        </authorList>
    </citation>
    <scope>NUCLEOTIDE SEQUENCE [LARGE SCALE GENOMIC DNA]</scope>
</reference>
<evidence type="ECO:0000313" key="1">
    <source>
        <dbReference type="EMBL" id="AII27552.1"/>
    </source>
</evidence>
<gene>
    <name evidence="1" type="ORF">Av05_009</name>
</gene>
<dbReference type="EMBL" id="KM190144">
    <property type="protein sequence ID" value="AII27552.1"/>
    <property type="molecule type" value="Genomic_DNA"/>
</dbReference>
<protein>
    <submittedName>
        <fullName evidence="1">Uncharacterized protein</fullName>
    </submittedName>
</protein>
<evidence type="ECO:0000313" key="2">
    <source>
        <dbReference type="Proteomes" id="UP000028961"/>
    </source>
</evidence>
<keyword evidence="2" id="KW-1185">Reference proteome</keyword>
<name>A0A076G7S8_9CAUD</name>
<dbReference type="KEGG" id="vg:22475350"/>
<dbReference type="RefSeq" id="YP_009111083.1">
    <property type="nucleotide sequence ID" value="NC_025830.1"/>
</dbReference>